<evidence type="ECO:0000313" key="3">
    <source>
        <dbReference type="Proteomes" id="UP001190700"/>
    </source>
</evidence>
<accession>A0AAE0KR04</accession>
<keyword evidence="3" id="KW-1185">Reference proteome</keyword>
<proteinExistence type="predicted"/>
<dbReference type="EMBL" id="LGRX02020346">
    <property type="protein sequence ID" value="KAK3257596.1"/>
    <property type="molecule type" value="Genomic_DNA"/>
</dbReference>
<organism evidence="2 3">
    <name type="scientific">Cymbomonas tetramitiformis</name>
    <dbReference type="NCBI Taxonomy" id="36881"/>
    <lineage>
        <taxon>Eukaryota</taxon>
        <taxon>Viridiplantae</taxon>
        <taxon>Chlorophyta</taxon>
        <taxon>Pyramimonadophyceae</taxon>
        <taxon>Pyramimonadales</taxon>
        <taxon>Pyramimonadaceae</taxon>
        <taxon>Cymbomonas</taxon>
    </lineage>
</organism>
<dbReference type="Proteomes" id="UP001190700">
    <property type="component" value="Unassembled WGS sequence"/>
</dbReference>
<name>A0AAE0KR04_9CHLO</name>
<protein>
    <submittedName>
        <fullName evidence="2">Uncharacterized protein</fullName>
    </submittedName>
</protein>
<evidence type="ECO:0000313" key="2">
    <source>
        <dbReference type="EMBL" id="KAK3257596.1"/>
    </source>
</evidence>
<feature type="region of interest" description="Disordered" evidence="1">
    <location>
        <begin position="1"/>
        <end position="24"/>
    </location>
</feature>
<comment type="caution">
    <text evidence="2">The sequence shown here is derived from an EMBL/GenBank/DDBJ whole genome shotgun (WGS) entry which is preliminary data.</text>
</comment>
<dbReference type="AlphaFoldDB" id="A0AAE0KR04"/>
<reference evidence="2 3" key="1">
    <citation type="journal article" date="2015" name="Genome Biol. Evol.">
        <title>Comparative Genomics of a Bacterivorous Green Alga Reveals Evolutionary Causalities and Consequences of Phago-Mixotrophic Mode of Nutrition.</title>
        <authorList>
            <person name="Burns J.A."/>
            <person name="Paasch A."/>
            <person name="Narechania A."/>
            <person name="Kim E."/>
        </authorList>
    </citation>
    <scope>NUCLEOTIDE SEQUENCE [LARGE SCALE GENOMIC DNA]</scope>
    <source>
        <strain evidence="2 3">PLY_AMNH</strain>
    </source>
</reference>
<sequence>MGIGYLSCDHTGGIQRKPGGGNSLPTVELSDVQFSSVEEGEMRHFPSIVRQLVLERSRTQGTKSVDVFLHTYASPYEHDIIEWTSQVSGGRCESNLKSYVVARAVPK</sequence>
<gene>
    <name evidence="2" type="ORF">CYMTET_33326</name>
</gene>
<evidence type="ECO:0000256" key="1">
    <source>
        <dbReference type="SAM" id="MobiDB-lite"/>
    </source>
</evidence>